<keyword evidence="2" id="KW-0677">Repeat</keyword>
<dbReference type="eggNOG" id="COG4886">
    <property type="taxonomic scope" value="Bacteria"/>
</dbReference>
<dbReference type="GO" id="GO:0005737">
    <property type="term" value="C:cytoplasm"/>
    <property type="evidence" value="ECO:0007669"/>
    <property type="project" value="TreeGrafter"/>
</dbReference>
<dbReference type="Gene3D" id="3.80.10.10">
    <property type="entry name" value="Ribonuclease Inhibitor"/>
    <property type="match status" value="1"/>
</dbReference>
<evidence type="ECO:0000256" key="3">
    <source>
        <dbReference type="SAM" id="SignalP"/>
    </source>
</evidence>
<dbReference type="InterPro" id="IPR003591">
    <property type="entry name" value="Leu-rich_rpt_typical-subtyp"/>
</dbReference>
<dbReference type="SMART" id="SM00364">
    <property type="entry name" value="LRR_BAC"/>
    <property type="match status" value="3"/>
</dbReference>
<evidence type="ECO:0000313" key="6">
    <source>
        <dbReference type="Proteomes" id="UP000004095"/>
    </source>
</evidence>
<dbReference type="PANTHER" id="PTHR48051">
    <property type="match status" value="1"/>
</dbReference>
<dbReference type="EMBL" id="AAWS01000027">
    <property type="protein sequence ID" value="EAY27036.1"/>
    <property type="molecule type" value="Genomic_DNA"/>
</dbReference>
<gene>
    <name evidence="5" type="ORF">M23134_04724</name>
</gene>
<name>A1ZRE6_MICM2</name>
<organism evidence="5 6">
    <name type="scientific">Microscilla marina ATCC 23134</name>
    <dbReference type="NCBI Taxonomy" id="313606"/>
    <lineage>
        <taxon>Bacteria</taxon>
        <taxon>Pseudomonadati</taxon>
        <taxon>Bacteroidota</taxon>
        <taxon>Cytophagia</taxon>
        <taxon>Cytophagales</taxon>
        <taxon>Microscillaceae</taxon>
        <taxon>Microscilla</taxon>
    </lineage>
</organism>
<dbReference type="InterPro" id="IPR032675">
    <property type="entry name" value="LRR_dom_sf"/>
</dbReference>
<evidence type="ECO:0000259" key="4">
    <source>
        <dbReference type="Pfam" id="PF23598"/>
    </source>
</evidence>
<dbReference type="InterPro" id="IPR001611">
    <property type="entry name" value="Leu-rich_rpt"/>
</dbReference>
<dbReference type="AlphaFoldDB" id="A1ZRE6"/>
<reference evidence="5 6" key="1">
    <citation type="submission" date="2007-01" db="EMBL/GenBank/DDBJ databases">
        <authorList>
            <person name="Haygood M."/>
            <person name="Podell S."/>
            <person name="Anderson C."/>
            <person name="Hopkinson B."/>
            <person name="Roe K."/>
            <person name="Barbeau K."/>
            <person name="Gaasterland T."/>
            <person name="Ferriera S."/>
            <person name="Johnson J."/>
            <person name="Kravitz S."/>
            <person name="Beeson K."/>
            <person name="Sutton G."/>
            <person name="Rogers Y.-H."/>
            <person name="Friedman R."/>
            <person name="Frazier M."/>
            <person name="Venter J.C."/>
        </authorList>
    </citation>
    <scope>NUCLEOTIDE SEQUENCE [LARGE SCALE GENOMIC DNA]</scope>
    <source>
        <strain evidence="5 6">ATCC 23134</strain>
    </source>
</reference>
<proteinExistence type="predicted"/>
<dbReference type="PROSITE" id="PS51450">
    <property type="entry name" value="LRR"/>
    <property type="match status" value="1"/>
</dbReference>
<dbReference type="SMART" id="SM00369">
    <property type="entry name" value="LRR_TYP"/>
    <property type="match status" value="3"/>
</dbReference>
<evidence type="ECO:0000313" key="5">
    <source>
        <dbReference type="EMBL" id="EAY27036.1"/>
    </source>
</evidence>
<dbReference type="PANTHER" id="PTHR48051:SF1">
    <property type="entry name" value="RAS SUPPRESSOR PROTEIN 1"/>
    <property type="match status" value="1"/>
</dbReference>
<dbReference type="Proteomes" id="UP000004095">
    <property type="component" value="Unassembled WGS sequence"/>
</dbReference>
<protein>
    <submittedName>
        <fullName evidence="5">Leucine-rich repeat containing protein</fullName>
    </submittedName>
</protein>
<feature type="chain" id="PRO_5002641826" evidence="3">
    <location>
        <begin position="19"/>
        <end position="232"/>
    </location>
</feature>
<dbReference type="InterPro" id="IPR050216">
    <property type="entry name" value="LRR_domain-containing"/>
</dbReference>
<dbReference type="SUPFAM" id="SSF52058">
    <property type="entry name" value="L domain-like"/>
    <property type="match status" value="1"/>
</dbReference>
<keyword evidence="1" id="KW-0433">Leucine-rich repeat</keyword>
<dbReference type="InterPro" id="IPR055414">
    <property type="entry name" value="LRR_R13L4/SHOC2-like"/>
</dbReference>
<dbReference type="Pfam" id="PF23598">
    <property type="entry name" value="LRR_14"/>
    <property type="match status" value="1"/>
</dbReference>
<keyword evidence="6" id="KW-1185">Reference proteome</keyword>
<dbReference type="RefSeq" id="WP_004156391.1">
    <property type="nucleotide sequence ID" value="NZ_AAWS01000027.1"/>
</dbReference>
<evidence type="ECO:0000256" key="2">
    <source>
        <dbReference type="ARBA" id="ARBA00022737"/>
    </source>
</evidence>
<comment type="caution">
    <text evidence="5">The sequence shown here is derived from an EMBL/GenBank/DDBJ whole genome shotgun (WGS) entry which is preliminary data.</text>
</comment>
<evidence type="ECO:0000256" key="1">
    <source>
        <dbReference type="ARBA" id="ARBA00022614"/>
    </source>
</evidence>
<sequence length="232" mass="26019">MKNLLTLCLLILVYTTQAQIAKISTTGKYYFVDLEGKQIKKLGSWKYAKSMDIYTGWMQVKDSNGVKFLLDKTGKTYKVAYQLKDIQSDTQALDLSQQSLTSLPAEVLQATQLKVLLLHSTGLEALPQTIAQLTNLECLNLRGNDLTELPAIIGKFTHLKKLDLESNELTRLPVTIGKLTKLESLNLNYNYLMQLPSSIGKLINLKKLEIQDNQAQLDKLPSSMGKLTSLLR</sequence>
<keyword evidence="3" id="KW-0732">Signal</keyword>
<feature type="domain" description="Disease resistance R13L4/SHOC-2-like LRR" evidence="4">
    <location>
        <begin position="153"/>
        <end position="230"/>
    </location>
</feature>
<feature type="signal peptide" evidence="3">
    <location>
        <begin position="1"/>
        <end position="18"/>
    </location>
</feature>
<accession>A1ZRE6</accession>
<dbReference type="OrthoDB" id="8532199at2"/>